<dbReference type="Proteomes" id="UP000323506">
    <property type="component" value="Chromosome A12"/>
</dbReference>
<name>A0A5D2E928_GOSDA</name>
<evidence type="ECO:0000313" key="2">
    <source>
        <dbReference type="EMBL" id="TYG89832.1"/>
    </source>
</evidence>
<reference evidence="2 3" key="1">
    <citation type="submission" date="2019-06" db="EMBL/GenBank/DDBJ databases">
        <title>WGS assembly of Gossypium darwinii.</title>
        <authorList>
            <person name="Chen Z.J."/>
            <person name="Sreedasyam A."/>
            <person name="Ando A."/>
            <person name="Song Q."/>
            <person name="De L."/>
            <person name="Hulse-Kemp A."/>
            <person name="Ding M."/>
            <person name="Ye W."/>
            <person name="Kirkbride R."/>
            <person name="Jenkins J."/>
            <person name="Plott C."/>
            <person name="Lovell J."/>
            <person name="Lin Y.-M."/>
            <person name="Vaughn R."/>
            <person name="Liu B."/>
            <person name="Li W."/>
            <person name="Simpson S."/>
            <person name="Scheffler B."/>
            <person name="Saski C."/>
            <person name="Grover C."/>
            <person name="Hu G."/>
            <person name="Conover J."/>
            <person name="Carlson J."/>
            <person name="Shu S."/>
            <person name="Boston L."/>
            <person name="Williams M."/>
            <person name="Peterson D."/>
            <person name="Mcgee K."/>
            <person name="Jones D."/>
            <person name="Wendel J."/>
            <person name="Stelly D."/>
            <person name="Grimwood J."/>
            <person name="Schmutz J."/>
        </authorList>
    </citation>
    <scope>NUCLEOTIDE SEQUENCE [LARGE SCALE GENOMIC DNA]</scope>
    <source>
        <strain evidence="2">1808015.09</strain>
    </source>
</reference>
<evidence type="ECO:0000256" key="1">
    <source>
        <dbReference type="SAM" id="MobiDB-lite"/>
    </source>
</evidence>
<dbReference type="EMBL" id="CM017699">
    <property type="protein sequence ID" value="TYG89832.1"/>
    <property type="molecule type" value="Genomic_DNA"/>
</dbReference>
<feature type="region of interest" description="Disordered" evidence="1">
    <location>
        <begin position="1"/>
        <end position="39"/>
    </location>
</feature>
<gene>
    <name evidence="2" type="ORF">ES288_A12G132500v1</name>
</gene>
<proteinExistence type="predicted"/>
<sequence>MRHTMTNTRGKSKVVVPASKKRKTHGPTSFSSAGPPPLSLIFCGPQENSF</sequence>
<protein>
    <submittedName>
        <fullName evidence="2">Uncharacterized protein</fullName>
    </submittedName>
</protein>
<accession>A0A5D2E928</accession>
<dbReference type="AlphaFoldDB" id="A0A5D2E928"/>
<evidence type="ECO:0000313" key="3">
    <source>
        <dbReference type="Proteomes" id="UP000323506"/>
    </source>
</evidence>
<organism evidence="2 3">
    <name type="scientific">Gossypium darwinii</name>
    <name type="common">Darwin's cotton</name>
    <name type="synonym">Gossypium barbadense var. darwinii</name>
    <dbReference type="NCBI Taxonomy" id="34276"/>
    <lineage>
        <taxon>Eukaryota</taxon>
        <taxon>Viridiplantae</taxon>
        <taxon>Streptophyta</taxon>
        <taxon>Embryophyta</taxon>
        <taxon>Tracheophyta</taxon>
        <taxon>Spermatophyta</taxon>
        <taxon>Magnoliopsida</taxon>
        <taxon>eudicotyledons</taxon>
        <taxon>Gunneridae</taxon>
        <taxon>Pentapetalae</taxon>
        <taxon>rosids</taxon>
        <taxon>malvids</taxon>
        <taxon>Malvales</taxon>
        <taxon>Malvaceae</taxon>
        <taxon>Malvoideae</taxon>
        <taxon>Gossypium</taxon>
    </lineage>
</organism>
<keyword evidence="3" id="KW-1185">Reference proteome</keyword>